<evidence type="ECO:0000313" key="7">
    <source>
        <dbReference type="EMBL" id="CDG03587.1"/>
    </source>
</evidence>
<dbReference type="InterPro" id="IPR002052">
    <property type="entry name" value="DNA_methylase_N6_adenine_CS"/>
</dbReference>
<dbReference type="SUPFAM" id="SSF53335">
    <property type="entry name" value="S-adenosyl-L-methionine-dependent methyltransferases"/>
    <property type="match status" value="1"/>
</dbReference>
<dbReference type="Gene3D" id="3.40.50.150">
    <property type="entry name" value="Vaccinia Virus protein VP39"/>
    <property type="match status" value="1"/>
</dbReference>
<dbReference type="PRINTS" id="PR00507">
    <property type="entry name" value="N12N6MTFRASE"/>
</dbReference>
<name>S6FRB8_LACLL</name>
<keyword evidence="7" id="KW-0378">Hydrolase</keyword>
<evidence type="ECO:0000256" key="5">
    <source>
        <dbReference type="ARBA" id="ARBA00047942"/>
    </source>
</evidence>
<evidence type="ECO:0000313" key="8">
    <source>
        <dbReference type="Proteomes" id="UP000015361"/>
    </source>
</evidence>
<keyword evidence="7" id="KW-0540">Nuclease</keyword>
<dbReference type="InterPro" id="IPR050953">
    <property type="entry name" value="N4_N6_ade-DNA_methylase"/>
</dbReference>
<comment type="caution">
    <text evidence="7">The sequence shown here is derived from an EMBL/GenBank/DDBJ whole genome shotgun (WGS) entry which is preliminary data.</text>
</comment>
<evidence type="ECO:0000256" key="4">
    <source>
        <dbReference type="ARBA" id="ARBA00022691"/>
    </source>
</evidence>
<evidence type="ECO:0000259" key="6">
    <source>
        <dbReference type="Pfam" id="PF07669"/>
    </source>
</evidence>
<evidence type="ECO:0000256" key="2">
    <source>
        <dbReference type="ARBA" id="ARBA00022603"/>
    </source>
</evidence>
<dbReference type="GO" id="GO:0006304">
    <property type="term" value="P:DNA modification"/>
    <property type="evidence" value="ECO:0007669"/>
    <property type="project" value="InterPro"/>
</dbReference>
<gene>
    <name evidence="7" type="primary">FTCG_01305</name>
    <name evidence="7" type="ORF">O9U_13550</name>
</gene>
<dbReference type="InterPro" id="IPR011639">
    <property type="entry name" value="MethylTrfase_TaqI-like_dom"/>
</dbReference>
<dbReference type="PROSITE" id="PS00092">
    <property type="entry name" value="N6_MTASE"/>
    <property type="match status" value="1"/>
</dbReference>
<organism evidence="7 8">
    <name type="scientific">Lactococcus lactis subsp. lactis A12</name>
    <dbReference type="NCBI Taxonomy" id="1137134"/>
    <lineage>
        <taxon>Bacteria</taxon>
        <taxon>Bacillati</taxon>
        <taxon>Bacillota</taxon>
        <taxon>Bacilli</taxon>
        <taxon>Lactobacillales</taxon>
        <taxon>Streptococcaceae</taxon>
        <taxon>Lactococcus</taxon>
    </lineage>
</organism>
<accession>S6FRB8</accession>
<keyword evidence="7" id="KW-0255">Endonuclease</keyword>
<feature type="domain" description="Type II methyltransferase M.TaqI-like" evidence="6">
    <location>
        <begin position="518"/>
        <end position="738"/>
    </location>
</feature>
<keyword evidence="2" id="KW-0489">Methyltransferase</keyword>
<dbReference type="GO" id="GO:0009007">
    <property type="term" value="F:site-specific DNA-methyltransferase (adenine-specific) activity"/>
    <property type="evidence" value="ECO:0007669"/>
    <property type="project" value="UniProtKB-EC"/>
</dbReference>
<dbReference type="GO" id="GO:0032259">
    <property type="term" value="P:methylation"/>
    <property type="evidence" value="ECO:0007669"/>
    <property type="project" value="UniProtKB-KW"/>
</dbReference>
<dbReference type="Proteomes" id="UP000015361">
    <property type="component" value="Unassembled WGS sequence"/>
</dbReference>
<dbReference type="InterPro" id="IPR029063">
    <property type="entry name" value="SAM-dependent_MTases_sf"/>
</dbReference>
<dbReference type="Pfam" id="PF07669">
    <property type="entry name" value="Eco57I"/>
    <property type="match status" value="1"/>
</dbReference>
<dbReference type="PANTHER" id="PTHR33841">
    <property type="entry name" value="DNA METHYLTRANSFERASE YEEA-RELATED"/>
    <property type="match status" value="1"/>
</dbReference>
<dbReference type="PANTHER" id="PTHR33841:SF1">
    <property type="entry name" value="DNA METHYLTRANSFERASE A"/>
    <property type="match status" value="1"/>
</dbReference>
<keyword evidence="4" id="KW-0949">S-adenosyl-L-methionine</keyword>
<reference evidence="7 8" key="1">
    <citation type="journal article" date="2013" name="Appl. Environ. Microbiol.">
        <title>The Carbohydrate Metabolism Signature of Lactococcus lactis Strain A12 Reveals Its Sourdough Ecosystem Origin.</title>
        <authorList>
            <person name="Passerini D."/>
            <person name="Coddeville M."/>
            <person name="Le Bourgeois P."/>
            <person name="Loubiere P."/>
            <person name="Ritzenthaler P."/>
            <person name="Fontagne-Faucher C."/>
            <person name="Daveran-Mingot M.L."/>
            <person name="Cocaign-Bousquet M."/>
        </authorList>
    </citation>
    <scope>NUCLEOTIDE SEQUENCE [LARGE SCALE GENOMIC DNA]</scope>
    <source>
        <strain evidence="7 8">A12</strain>
    </source>
</reference>
<dbReference type="EC" id="2.1.1.72" evidence="1"/>
<proteinExistence type="predicted"/>
<dbReference type="GO" id="GO:0004519">
    <property type="term" value="F:endonuclease activity"/>
    <property type="evidence" value="ECO:0007669"/>
    <property type="project" value="UniProtKB-KW"/>
</dbReference>
<dbReference type="RefSeq" id="WP_021721847.1">
    <property type="nucleotide sequence ID" value="NZ_CBLU010000004.1"/>
</dbReference>
<keyword evidence="3" id="KW-0808">Transferase</keyword>
<dbReference type="GO" id="GO:0003676">
    <property type="term" value="F:nucleic acid binding"/>
    <property type="evidence" value="ECO:0007669"/>
    <property type="project" value="InterPro"/>
</dbReference>
<evidence type="ECO:0000256" key="3">
    <source>
        <dbReference type="ARBA" id="ARBA00022679"/>
    </source>
</evidence>
<sequence>MLNHDGINKIDSLVKQLSQEKDEWMSLAIAIDLADEIMKGLLPNKEDWQRELNHDSQHTGSLPKPLPMDVFHTQKQRTWFHEHPESSSARVALQHFRAEDCAIESKFFWFSESASKQKISASTEFTSNWEDSDLTRKPNNKVGIDFFLTDDANSLLIVLSNRQKHRVMELHGHLSNTQMQIFEYNLNGAASYDGIKDGVRQEFEPQRTIHQTLWNALQLKEVNKQFYAIVAKFFDDLVKEMGKQGKNSEDAKQFSSRLLGRMLFIWFLRKMNIIHEEFGYFEMDGLSATDYYDEKIKLLFFNTLNTDISERNHMDYQTPYLNGGLFEPKENDFSNEKIIFPKDFFKDLFDRFNEFNFTTDESSADFEMIAVDPEMLGQVFENLLASQNEDTGQNARKSKGAFYTPRDIVSFICKETLREYLYRKVGNSTFNQGIDFLIDYSDAEFLARKSTSGADLWGVNSKTVTKQIVEALNNFRVIDPACGSGAFPMGMLQFLLKTYERLLKSFDPYALKLSIIENSIFGVDIEPMAIEISRLRAWLSVIIDEPDKQNIQPLPNLDFKFVCANSLSSLSNDDDALFDDQELDTKLSEIRQKYFNARVKSSKENWQKKYYDLTTGKIQLGESVRSEQLKSFDPFIVKQPATFFDSFFMFGVDKFDAVIGNPPYVGTKKRSAADKKALENEFGFADDLYSHFFFKGINLLEDGGSLSYITSKTFWTIQTKRNLRELLLSKNISYIFDTANPFESAMVDTAITTVKNSTYELENTIKFFDGSQNLLEPVIFEVEQETYVNAQNKVIFKPSPENLKIYELYGSKVKELHEKWWDKISTSRKIDQNREELEEYRNGLKPGEVALLGCLTEGGQGLATANNGKYVAVRKSTKWANNIIKSRPKKLKEAISKYHILTSDLHGFTSADALLSSLSEEEIAETFDALKEKYGRDIFGQGYLYRIIDDEDVADVDSLSEDEKQNGISTDKKYYVPYDKGDKDGNRWYLETPFAIAWSIENVGFLKTNSGKKGTGMPVVRNPQFYFKEGFCWTEIKTFYIRCRLKEKSINSNKSMSFYPLHQSVPDSFLISLLNSEFAATYVNSFINNTQTFGIDDARQIPIVIPTRKELQVFFDIFDDALEVRQKQTNQALSNKDAEKALSKIQKKLDSAVAKLYKIV</sequence>
<dbReference type="AlphaFoldDB" id="S6FRB8"/>
<comment type="catalytic activity">
    <reaction evidence="5">
        <text>a 2'-deoxyadenosine in DNA + S-adenosyl-L-methionine = an N(6)-methyl-2'-deoxyadenosine in DNA + S-adenosyl-L-homocysteine + H(+)</text>
        <dbReference type="Rhea" id="RHEA:15197"/>
        <dbReference type="Rhea" id="RHEA-COMP:12418"/>
        <dbReference type="Rhea" id="RHEA-COMP:12419"/>
        <dbReference type="ChEBI" id="CHEBI:15378"/>
        <dbReference type="ChEBI" id="CHEBI:57856"/>
        <dbReference type="ChEBI" id="CHEBI:59789"/>
        <dbReference type="ChEBI" id="CHEBI:90615"/>
        <dbReference type="ChEBI" id="CHEBI:90616"/>
        <dbReference type="EC" id="2.1.1.72"/>
    </reaction>
</comment>
<protein>
    <recommendedName>
        <fullName evidence="1">site-specific DNA-methyltransferase (adenine-specific)</fullName>
        <ecNumber evidence="1">2.1.1.72</ecNumber>
    </recommendedName>
</protein>
<evidence type="ECO:0000256" key="1">
    <source>
        <dbReference type="ARBA" id="ARBA00011900"/>
    </source>
</evidence>
<dbReference type="EMBL" id="CBLU010000004">
    <property type="protein sequence ID" value="CDG03587.1"/>
    <property type="molecule type" value="Genomic_DNA"/>
</dbReference>